<evidence type="ECO:0000256" key="1">
    <source>
        <dbReference type="ARBA" id="ARBA00004429"/>
    </source>
</evidence>
<dbReference type="EMBL" id="CP035758">
    <property type="protein sequence ID" value="QBD79789.1"/>
    <property type="molecule type" value="Genomic_DNA"/>
</dbReference>
<dbReference type="KEGG" id="kbs:EPA93_28945"/>
<feature type="transmembrane region" description="Helical" evidence="8">
    <location>
        <begin position="467"/>
        <end position="486"/>
    </location>
</feature>
<protein>
    <submittedName>
        <fullName evidence="11">Iron ABC transporter permease</fullName>
    </submittedName>
</protein>
<keyword evidence="6 8" id="KW-1133">Transmembrane helix</keyword>
<dbReference type="GO" id="GO:0055085">
    <property type="term" value="P:transmembrane transport"/>
    <property type="evidence" value="ECO:0007669"/>
    <property type="project" value="InterPro"/>
</dbReference>
<evidence type="ECO:0000256" key="3">
    <source>
        <dbReference type="ARBA" id="ARBA00022475"/>
    </source>
</evidence>
<feature type="domain" description="ABC transmembrane type-1" evidence="10">
    <location>
        <begin position="98"/>
        <end position="303"/>
    </location>
</feature>
<reference evidence="11 12" key="1">
    <citation type="submission" date="2019-01" db="EMBL/GenBank/DDBJ databases">
        <title>Ktedonosporobacter rubrisoli SCAWS-G2.</title>
        <authorList>
            <person name="Huang Y."/>
            <person name="Yan B."/>
        </authorList>
    </citation>
    <scope>NUCLEOTIDE SEQUENCE [LARGE SCALE GENOMIC DNA]</scope>
    <source>
        <strain evidence="11 12">SCAWS-G2</strain>
    </source>
</reference>
<keyword evidence="3" id="KW-1003">Cell membrane</keyword>
<dbReference type="InterPro" id="IPR000515">
    <property type="entry name" value="MetI-like"/>
</dbReference>
<evidence type="ECO:0000256" key="7">
    <source>
        <dbReference type="ARBA" id="ARBA00023136"/>
    </source>
</evidence>
<dbReference type="PROSITE" id="PS50928">
    <property type="entry name" value="ABC_TM1"/>
    <property type="match status" value="2"/>
</dbReference>
<dbReference type="Proteomes" id="UP000290365">
    <property type="component" value="Chromosome"/>
</dbReference>
<feature type="transmembrane region" description="Helical" evidence="8">
    <location>
        <begin position="284"/>
        <end position="307"/>
    </location>
</feature>
<keyword evidence="12" id="KW-1185">Reference proteome</keyword>
<feature type="transmembrane region" description="Helical" evidence="8">
    <location>
        <begin position="41"/>
        <end position="64"/>
    </location>
</feature>
<evidence type="ECO:0000256" key="2">
    <source>
        <dbReference type="ARBA" id="ARBA00022448"/>
    </source>
</evidence>
<gene>
    <name evidence="11" type="ORF">EPA93_28945</name>
</gene>
<dbReference type="AlphaFoldDB" id="A0A4P6JVT6"/>
<dbReference type="SUPFAM" id="SSF161098">
    <property type="entry name" value="MetI-like"/>
    <property type="match status" value="2"/>
</dbReference>
<dbReference type="InterPro" id="IPR035906">
    <property type="entry name" value="MetI-like_sf"/>
</dbReference>
<evidence type="ECO:0000256" key="6">
    <source>
        <dbReference type="ARBA" id="ARBA00022989"/>
    </source>
</evidence>
<name>A0A4P6JVT6_KTERU</name>
<dbReference type="Pfam" id="PF00528">
    <property type="entry name" value="BPD_transp_1"/>
    <property type="match status" value="2"/>
</dbReference>
<feature type="transmembrane region" description="Helical" evidence="8">
    <location>
        <begin position="167"/>
        <end position="187"/>
    </location>
</feature>
<feature type="transmembrane region" description="Helical" evidence="8">
    <location>
        <begin position="134"/>
        <end position="155"/>
    </location>
</feature>
<evidence type="ECO:0000259" key="10">
    <source>
        <dbReference type="PROSITE" id="PS50928"/>
    </source>
</evidence>
<feature type="domain" description="ABC transmembrane type-1" evidence="10">
    <location>
        <begin position="390"/>
        <end position="591"/>
    </location>
</feature>
<feature type="transmembrane region" description="Helical" evidence="8">
    <location>
        <begin position="252"/>
        <end position="272"/>
    </location>
</feature>
<evidence type="ECO:0000313" key="11">
    <source>
        <dbReference type="EMBL" id="QBD79789.1"/>
    </source>
</evidence>
<keyword evidence="5 8" id="KW-0812">Transmembrane</keyword>
<feature type="region of interest" description="Disordered" evidence="9">
    <location>
        <begin position="1"/>
        <end position="21"/>
    </location>
</feature>
<feature type="transmembrane region" description="Helical" evidence="8">
    <location>
        <begin position="102"/>
        <end position="122"/>
    </location>
</feature>
<dbReference type="GO" id="GO:0005886">
    <property type="term" value="C:plasma membrane"/>
    <property type="evidence" value="ECO:0007669"/>
    <property type="project" value="UniProtKB-SubCell"/>
</dbReference>
<feature type="transmembrane region" description="Helical" evidence="8">
    <location>
        <begin position="425"/>
        <end position="447"/>
    </location>
</feature>
<evidence type="ECO:0000256" key="5">
    <source>
        <dbReference type="ARBA" id="ARBA00022692"/>
    </source>
</evidence>
<feature type="transmembrane region" description="Helical" evidence="8">
    <location>
        <begin position="394"/>
        <end position="413"/>
    </location>
</feature>
<evidence type="ECO:0000256" key="4">
    <source>
        <dbReference type="ARBA" id="ARBA00022519"/>
    </source>
</evidence>
<evidence type="ECO:0000256" key="8">
    <source>
        <dbReference type="RuleBase" id="RU363032"/>
    </source>
</evidence>
<dbReference type="OrthoDB" id="9776648at2"/>
<dbReference type="RefSeq" id="WP_129890855.1">
    <property type="nucleotide sequence ID" value="NZ_CP035758.1"/>
</dbReference>
<dbReference type="PANTHER" id="PTHR43357:SF3">
    <property type="entry name" value="FE(3+)-TRANSPORT SYSTEM PERMEASE PROTEIN FBPB 2"/>
    <property type="match status" value="1"/>
</dbReference>
<proteinExistence type="inferred from homology"/>
<sequence>MVPQQHHTVVSEDPNQDRAGKPALSSYSFSVPQLLRLGGQILVIGLPLLILALFVVYPLAAIILQSIFPNLFAASPSLAPGFEALLQLIANRQNYLALINSLWLSGVTALLASLIGTLLAILARRTDLPLRGTLDTLVWIVFFTPSFLVGEAWSLTIIHGGIPDQYLHFPAAFVTWFFSPAGVIFILSLKTFPFVYIAVSAALHWLGSEFEDAARLAGARTWLAWISINIPLLLPAILAAGLIAFAEALSDFGIAATIAQNANVTLITYQIYAAVNTAPVNFSLAAALSLLMFVAIALALLLQAAVLRTRSFQIISGKNRPARPVVLGYWKIPAVLFCGLVFLFALIIPLLMCLMLSFMHAFGQGITPGNWTLDNYTAVLAQGSDDLDAMLRTLWLALGAATITTIVGLPIAFIIRRTKLPGRKLLGLFTLVTIAVPGIILACGYIFAWNASYLQFLGIGGEQGLQFYGTIWLLFAAYIGGSLPYATRLGIGALEQIGPSMLETARVQGTNLFQLLLRIVAPLVRSSLISIWLLVFTGTMFELAASELLYPPGEPTMPVRIIGLFNTFKLGPGMALAMLNVGLVALALILFRAIPWLVSRLIQRGKRRKTGYVSTNQAVEQELRVAAGRF</sequence>
<feature type="transmembrane region" description="Helical" evidence="8">
    <location>
        <begin position="328"/>
        <end position="358"/>
    </location>
</feature>
<evidence type="ECO:0000313" key="12">
    <source>
        <dbReference type="Proteomes" id="UP000290365"/>
    </source>
</evidence>
<organism evidence="11 12">
    <name type="scientific">Ktedonosporobacter rubrisoli</name>
    <dbReference type="NCBI Taxonomy" id="2509675"/>
    <lineage>
        <taxon>Bacteria</taxon>
        <taxon>Bacillati</taxon>
        <taxon>Chloroflexota</taxon>
        <taxon>Ktedonobacteria</taxon>
        <taxon>Ktedonobacterales</taxon>
        <taxon>Ktedonosporobacteraceae</taxon>
        <taxon>Ktedonosporobacter</taxon>
    </lineage>
</organism>
<feature type="transmembrane region" description="Helical" evidence="8">
    <location>
        <begin position="515"/>
        <end position="541"/>
    </location>
</feature>
<comment type="similarity">
    <text evidence="8">Belongs to the binding-protein-dependent transport system permease family.</text>
</comment>
<keyword evidence="4" id="KW-0997">Cell inner membrane</keyword>
<feature type="transmembrane region" description="Helical" evidence="8">
    <location>
        <begin position="194"/>
        <end position="210"/>
    </location>
</feature>
<keyword evidence="7 8" id="KW-0472">Membrane</keyword>
<keyword evidence="2 8" id="KW-0813">Transport</keyword>
<evidence type="ECO:0000256" key="9">
    <source>
        <dbReference type="SAM" id="MobiDB-lite"/>
    </source>
</evidence>
<feature type="transmembrane region" description="Helical" evidence="8">
    <location>
        <begin position="222"/>
        <end position="245"/>
    </location>
</feature>
<comment type="subcellular location">
    <subcellularLocation>
        <location evidence="1">Cell inner membrane</location>
        <topology evidence="1">Multi-pass membrane protein</topology>
    </subcellularLocation>
    <subcellularLocation>
        <location evidence="8">Cell membrane</location>
        <topology evidence="8">Multi-pass membrane protein</topology>
    </subcellularLocation>
</comment>
<dbReference type="CDD" id="cd06261">
    <property type="entry name" value="TM_PBP2"/>
    <property type="match status" value="2"/>
</dbReference>
<dbReference type="Gene3D" id="1.10.3720.10">
    <property type="entry name" value="MetI-like"/>
    <property type="match status" value="2"/>
</dbReference>
<feature type="transmembrane region" description="Helical" evidence="8">
    <location>
        <begin position="574"/>
        <end position="598"/>
    </location>
</feature>
<dbReference type="PANTHER" id="PTHR43357">
    <property type="entry name" value="INNER MEMBRANE ABC TRANSPORTER PERMEASE PROTEIN YDCV"/>
    <property type="match status" value="1"/>
</dbReference>
<accession>A0A4P6JVT6</accession>